<reference evidence="1" key="1">
    <citation type="submission" date="2023-10" db="EMBL/GenBank/DDBJ databases">
        <title>Genome assemblies of two species of porcelain crab, Petrolisthes cinctipes and Petrolisthes manimaculis (Anomura: Porcellanidae).</title>
        <authorList>
            <person name="Angst P."/>
        </authorList>
    </citation>
    <scope>NUCLEOTIDE SEQUENCE</scope>
    <source>
        <strain evidence="1">PB745_01</strain>
        <tissue evidence="1">Gill</tissue>
    </source>
</reference>
<dbReference type="AlphaFoldDB" id="A0AAE1BID8"/>
<organism evidence="1 2">
    <name type="scientific">Petrolisthes cinctipes</name>
    <name type="common">Flat porcelain crab</name>
    <dbReference type="NCBI Taxonomy" id="88211"/>
    <lineage>
        <taxon>Eukaryota</taxon>
        <taxon>Metazoa</taxon>
        <taxon>Ecdysozoa</taxon>
        <taxon>Arthropoda</taxon>
        <taxon>Crustacea</taxon>
        <taxon>Multicrustacea</taxon>
        <taxon>Malacostraca</taxon>
        <taxon>Eumalacostraca</taxon>
        <taxon>Eucarida</taxon>
        <taxon>Decapoda</taxon>
        <taxon>Pleocyemata</taxon>
        <taxon>Anomura</taxon>
        <taxon>Galatheoidea</taxon>
        <taxon>Porcellanidae</taxon>
        <taxon>Petrolisthes</taxon>
    </lineage>
</organism>
<proteinExistence type="predicted"/>
<keyword evidence="2" id="KW-1185">Reference proteome</keyword>
<dbReference type="EMBL" id="JAWQEG010008800">
    <property type="protein sequence ID" value="KAK3849619.1"/>
    <property type="molecule type" value="Genomic_DNA"/>
</dbReference>
<dbReference type="Proteomes" id="UP001286313">
    <property type="component" value="Unassembled WGS sequence"/>
</dbReference>
<gene>
    <name evidence="1" type="ORF">Pcinc_043632</name>
</gene>
<evidence type="ECO:0000313" key="2">
    <source>
        <dbReference type="Proteomes" id="UP001286313"/>
    </source>
</evidence>
<name>A0AAE1BID8_PETCI</name>
<evidence type="ECO:0000313" key="1">
    <source>
        <dbReference type="EMBL" id="KAK3849619.1"/>
    </source>
</evidence>
<sequence>MPYLRHESRIGYYRYGIPRQSPEPCGDLPKLSSSVVVSLVDLIRYNCCMRNHLSELLMRNKERPKSHPFLGLPAPPPVLLRLHGL</sequence>
<protein>
    <submittedName>
        <fullName evidence="1">Uncharacterized protein</fullName>
    </submittedName>
</protein>
<comment type="caution">
    <text evidence="1">The sequence shown here is derived from an EMBL/GenBank/DDBJ whole genome shotgun (WGS) entry which is preliminary data.</text>
</comment>
<accession>A0AAE1BID8</accession>